<name>A0A1Y1YMY6_9PLEO</name>
<sequence length="79" mass="8638">MMADEQIGVHSTSSSLNPSRSFGLAVARMQFSGKHGVYSSTFITKRRTQGKTPHVEKFSSPGRAGEDHANPLRHISLIL</sequence>
<accession>A0A1Y1YMY6</accession>
<organism evidence="2 3">
    <name type="scientific">Clohesyomyces aquaticus</name>
    <dbReference type="NCBI Taxonomy" id="1231657"/>
    <lineage>
        <taxon>Eukaryota</taxon>
        <taxon>Fungi</taxon>
        <taxon>Dikarya</taxon>
        <taxon>Ascomycota</taxon>
        <taxon>Pezizomycotina</taxon>
        <taxon>Dothideomycetes</taxon>
        <taxon>Pleosporomycetidae</taxon>
        <taxon>Pleosporales</taxon>
        <taxon>Lindgomycetaceae</taxon>
        <taxon>Clohesyomyces</taxon>
    </lineage>
</organism>
<gene>
    <name evidence="2" type="ORF">BCR34DRAFT_139980</name>
</gene>
<dbReference type="Proteomes" id="UP000193144">
    <property type="component" value="Unassembled WGS sequence"/>
</dbReference>
<evidence type="ECO:0000313" key="3">
    <source>
        <dbReference type="Proteomes" id="UP000193144"/>
    </source>
</evidence>
<protein>
    <submittedName>
        <fullName evidence="2">Uncharacterized protein</fullName>
    </submittedName>
</protein>
<dbReference type="EMBL" id="MCFA01000201">
    <property type="protein sequence ID" value="ORX99203.1"/>
    <property type="molecule type" value="Genomic_DNA"/>
</dbReference>
<keyword evidence="3" id="KW-1185">Reference proteome</keyword>
<reference evidence="2 3" key="1">
    <citation type="submission" date="2016-07" db="EMBL/GenBank/DDBJ databases">
        <title>Pervasive Adenine N6-methylation of Active Genes in Fungi.</title>
        <authorList>
            <consortium name="DOE Joint Genome Institute"/>
            <person name="Mondo S.J."/>
            <person name="Dannebaum R.O."/>
            <person name="Kuo R.C."/>
            <person name="Labutti K."/>
            <person name="Haridas S."/>
            <person name="Kuo A."/>
            <person name="Salamov A."/>
            <person name="Ahrendt S.R."/>
            <person name="Lipzen A."/>
            <person name="Sullivan W."/>
            <person name="Andreopoulos W.B."/>
            <person name="Clum A."/>
            <person name="Lindquist E."/>
            <person name="Daum C."/>
            <person name="Ramamoorthy G.K."/>
            <person name="Gryganskyi A."/>
            <person name="Culley D."/>
            <person name="Magnuson J.K."/>
            <person name="James T.Y."/>
            <person name="O'Malley M.A."/>
            <person name="Stajich J.E."/>
            <person name="Spatafora J.W."/>
            <person name="Visel A."/>
            <person name="Grigoriev I.V."/>
        </authorList>
    </citation>
    <scope>NUCLEOTIDE SEQUENCE [LARGE SCALE GENOMIC DNA]</scope>
    <source>
        <strain evidence="2 3">CBS 115471</strain>
    </source>
</reference>
<evidence type="ECO:0000256" key="1">
    <source>
        <dbReference type="SAM" id="MobiDB-lite"/>
    </source>
</evidence>
<proteinExistence type="predicted"/>
<comment type="caution">
    <text evidence="2">The sequence shown here is derived from an EMBL/GenBank/DDBJ whole genome shotgun (WGS) entry which is preliminary data.</text>
</comment>
<evidence type="ECO:0000313" key="2">
    <source>
        <dbReference type="EMBL" id="ORX99203.1"/>
    </source>
</evidence>
<dbReference type="AlphaFoldDB" id="A0A1Y1YMY6"/>
<feature type="region of interest" description="Disordered" evidence="1">
    <location>
        <begin position="43"/>
        <end position="70"/>
    </location>
</feature>